<name>A0A8D8SDY3_9HEMI</name>
<dbReference type="EMBL" id="HBUF01208187">
    <property type="protein sequence ID" value="CAG6664602.1"/>
    <property type="molecule type" value="Transcribed_RNA"/>
</dbReference>
<reference evidence="1" key="1">
    <citation type="submission" date="2021-05" db="EMBL/GenBank/DDBJ databases">
        <authorList>
            <person name="Alioto T."/>
            <person name="Alioto T."/>
            <person name="Gomez Garrido J."/>
        </authorList>
    </citation>
    <scope>NUCLEOTIDE SEQUENCE</scope>
</reference>
<dbReference type="EMBL" id="HBUF01208184">
    <property type="protein sequence ID" value="CAG6664596.1"/>
    <property type="molecule type" value="Transcribed_RNA"/>
</dbReference>
<dbReference type="EMBL" id="HBUF01208186">
    <property type="protein sequence ID" value="CAG6664600.1"/>
    <property type="molecule type" value="Transcribed_RNA"/>
</dbReference>
<accession>A0A8D8SDY3</accession>
<proteinExistence type="predicted"/>
<dbReference type="AlphaFoldDB" id="A0A8D8SDY3"/>
<sequence>MGFLWDNFLCPFFNLSNFSQAYFRNENFCSKICFFLQLWIESFPKYPYGKLQKIKNKKLHICTKAIIHFYILRFGFSPVSSQYYFDKRSIQVQSESLKC</sequence>
<protein>
    <submittedName>
        <fullName evidence="1">Uncharacterized protein</fullName>
    </submittedName>
</protein>
<organism evidence="1">
    <name type="scientific">Cacopsylla melanoneura</name>
    <dbReference type="NCBI Taxonomy" id="428564"/>
    <lineage>
        <taxon>Eukaryota</taxon>
        <taxon>Metazoa</taxon>
        <taxon>Ecdysozoa</taxon>
        <taxon>Arthropoda</taxon>
        <taxon>Hexapoda</taxon>
        <taxon>Insecta</taxon>
        <taxon>Pterygota</taxon>
        <taxon>Neoptera</taxon>
        <taxon>Paraneoptera</taxon>
        <taxon>Hemiptera</taxon>
        <taxon>Sternorrhyncha</taxon>
        <taxon>Psylloidea</taxon>
        <taxon>Psyllidae</taxon>
        <taxon>Psyllinae</taxon>
        <taxon>Cacopsylla</taxon>
    </lineage>
</organism>
<evidence type="ECO:0000313" key="1">
    <source>
        <dbReference type="EMBL" id="CAG6664602.1"/>
    </source>
</evidence>
<dbReference type="EMBL" id="HBUF01208185">
    <property type="protein sequence ID" value="CAG6664598.1"/>
    <property type="molecule type" value="Transcribed_RNA"/>
</dbReference>